<gene>
    <name evidence="1" type="ORF">SDC9_200809</name>
</gene>
<proteinExistence type="predicted"/>
<comment type="caution">
    <text evidence="1">The sequence shown here is derived from an EMBL/GenBank/DDBJ whole genome shotgun (WGS) entry which is preliminary data.</text>
</comment>
<sequence>MFLFHPRRRIERIHNHIEPSQILHLHIENVPLHNGYLFVLKLGGIPDDGGHLVSPGMRFFQNQPALSACCSDDSDLH</sequence>
<evidence type="ECO:0000313" key="1">
    <source>
        <dbReference type="EMBL" id="MPN53145.1"/>
    </source>
</evidence>
<accession>A0A645IP83</accession>
<protein>
    <submittedName>
        <fullName evidence="1">Uncharacterized protein</fullName>
    </submittedName>
</protein>
<dbReference type="AlphaFoldDB" id="A0A645IP83"/>
<name>A0A645IP83_9ZZZZ</name>
<reference evidence="1" key="1">
    <citation type="submission" date="2019-08" db="EMBL/GenBank/DDBJ databases">
        <authorList>
            <person name="Kucharzyk K."/>
            <person name="Murdoch R.W."/>
            <person name="Higgins S."/>
            <person name="Loffler F."/>
        </authorList>
    </citation>
    <scope>NUCLEOTIDE SEQUENCE</scope>
</reference>
<dbReference type="EMBL" id="VSSQ01119968">
    <property type="protein sequence ID" value="MPN53145.1"/>
    <property type="molecule type" value="Genomic_DNA"/>
</dbReference>
<organism evidence="1">
    <name type="scientific">bioreactor metagenome</name>
    <dbReference type="NCBI Taxonomy" id="1076179"/>
    <lineage>
        <taxon>unclassified sequences</taxon>
        <taxon>metagenomes</taxon>
        <taxon>ecological metagenomes</taxon>
    </lineage>
</organism>